<proteinExistence type="predicted"/>
<dbReference type="EMBL" id="VYQC01000001">
    <property type="protein sequence ID" value="KAA9050486.1"/>
    <property type="molecule type" value="Genomic_DNA"/>
</dbReference>
<gene>
    <name evidence="2" type="ORF">DWW25_23370</name>
    <name evidence="1" type="ORF">F6S82_00600</name>
</gene>
<evidence type="ECO:0000313" key="1">
    <source>
        <dbReference type="EMBL" id="KAA9050486.1"/>
    </source>
</evidence>
<reference evidence="1" key="3">
    <citation type="journal article" date="2019" name="bioRxiv">
        <title>Acquired interbacterial defense systems protect against interspecies antagonism in the human gut microbiome.</title>
        <authorList>
            <person name="Ross B.D."/>
            <person name="Verster A.J."/>
            <person name="Radey M.C."/>
            <person name="Schmidtke D.T."/>
            <person name="Pope C.E."/>
            <person name="Hoffman L.R."/>
            <person name="Hajjar A.M."/>
            <person name="Peterson S.B."/>
            <person name="Borenstein E."/>
            <person name="Mougous J.D."/>
        </authorList>
    </citation>
    <scope>NUCLEOTIDE SEQUENCE</scope>
    <source>
        <strain evidence="1">H204</strain>
    </source>
</reference>
<evidence type="ECO:0000313" key="2">
    <source>
        <dbReference type="EMBL" id="RGV04783.1"/>
    </source>
</evidence>
<dbReference type="Proteomes" id="UP000327007">
    <property type="component" value="Unassembled WGS sequence"/>
</dbReference>
<dbReference type="AlphaFoldDB" id="A0A412VG72"/>
<accession>A0A412VG72</accession>
<protein>
    <submittedName>
        <fullName evidence="2">Uncharacterized protein</fullName>
    </submittedName>
</protein>
<dbReference type="RefSeq" id="WP_117811591.1">
    <property type="nucleotide sequence ID" value="NZ_CP041230.1"/>
</dbReference>
<organism evidence="2 3">
    <name type="scientific">Bacteroides xylanisolvens</name>
    <dbReference type="NCBI Taxonomy" id="371601"/>
    <lineage>
        <taxon>Bacteria</taxon>
        <taxon>Pseudomonadati</taxon>
        <taxon>Bacteroidota</taxon>
        <taxon>Bacteroidia</taxon>
        <taxon>Bacteroidales</taxon>
        <taxon>Bacteroidaceae</taxon>
        <taxon>Bacteroides</taxon>
    </lineage>
</organism>
<dbReference type="EMBL" id="QRYV01000084">
    <property type="protein sequence ID" value="RGV04783.1"/>
    <property type="molecule type" value="Genomic_DNA"/>
</dbReference>
<reference evidence="1" key="4">
    <citation type="submission" date="2019-09" db="EMBL/GenBank/DDBJ databases">
        <authorList>
            <person name="Ross B.D."/>
            <person name="Verster A.J."/>
            <person name="Radey M.C."/>
            <person name="Schmidtke D.T."/>
            <person name="Pope C.E."/>
            <person name="Hoffman L.R."/>
            <person name="Hajjar A.M."/>
            <person name="Peterson S.B."/>
            <person name="Borenstein E."/>
            <person name="Mougous J.D."/>
        </authorList>
    </citation>
    <scope>NUCLEOTIDE SEQUENCE</scope>
    <source>
        <strain evidence="1">H204</strain>
    </source>
</reference>
<evidence type="ECO:0000313" key="4">
    <source>
        <dbReference type="Proteomes" id="UP000327007"/>
    </source>
</evidence>
<reference evidence="4" key="1">
    <citation type="journal article" date="2018" name="J. Anim. Genet.">
        <title>Acquired interbacterial defense systems protect against interspecies antagonism in the human gut microbiome.</title>
        <authorList>
            <person name="Ross B.D."/>
            <person name="Verster A.J."/>
            <person name="Radey M.C."/>
            <person name="Schmidtke D.T."/>
            <person name="Pope C.E."/>
            <person name="Hoffman L.R."/>
            <person name="Hajjar A."/>
            <person name="Peterson S.B."/>
            <person name="Borenstein E."/>
            <person name="Mougous J."/>
        </authorList>
    </citation>
    <scope>NUCLEOTIDE SEQUENCE [LARGE SCALE GENOMIC DNA]</scope>
    <source>
        <strain evidence="4">H204</strain>
    </source>
</reference>
<sequence>MKDKFPYFPHSSTTIEKKWDKELFGNKLIHEVLHPIVIEIEYHYPYYGLLDRKGKRIAFFNRHREPIPKSHRGSELRYWYKIDINNIEHYTYKIEYGEFQNIKCEIIQFYDQSNEVDDEKYFTEYIKRLNHIDEILLEVSPMQQRFALTIKKAYELKKENDFLNIENERLIRINQELREDIRRRIRNANNTSGT</sequence>
<comment type="caution">
    <text evidence="2">The sequence shown here is derived from an EMBL/GenBank/DDBJ whole genome shotgun (WGS) entry which is preliminary data.</text>
</comment>
<name>A0A412VG72_9BACE</name>
<reference evidence="2 3" key="2">
    <citation type="submission" date="2018-08" db="EMBL/GenBank/DDBJ databases">
        <title>A genome reference for cultivated species of the human gut microbiota.</title>
        <authorList>
            <person name="Zou Y."/>
            <person name="Xue W."/>
            <person name="Luo G."/>
        </authorList>
    </citation>
    <scope>NUCLEOTIDE SEQUENCE [LARGE SCALE GENOMIC DNA]</scope>
    <source>
        <strain evidence="2 3">AF14-7</strain>
    </source>
</reference>
<evidence type="ECO:0000313" key="3">
    <source>
        <dbReference type="Proteomes" id="UP000283369"/>
    </source>
</evidence>
<dbReference type="Proteomes" id="UP000283369">
    <property type="component" value="Unassembled WGS sequence"/>
</dbReference>